<evidence type="ECO:0000256" key="1">
    <source>
        <dbReference type="HAMAP-Rule" id="MF_00934"/>
    </source>
</evidence>
<comment type="catalytic activity">
    <reaction evidence="1">
        <text>adenosine(2030) in 23S rRNA + S-adenosyl-L-methionine = N(6)-methyladenosine(2030) in 23S rRNA + S-adenosyl-L-homocysteine + H(+)</text>
        <dbReference type="Rhea" id="RHEA:43736"/>
        <dbReference type="Rhea" id="RHEA-COMP:10668"/>
        <dbReference type="Rhea" id="RHEA-COMP:10669"/>
        <dbReference type="ChEBI" id="CHEBI:15378"/>
        <dbReference type="ChEBI" id="CHEBI:57856"/>
        <dbReference type="ChEBI" id="CHEBI:59789"/>
        <dbReference type="ChEBI" id="CHEBI:74411"/>
        <dbReference type="ChEBI" id="CHEBI:74449"/>
        <dbReference type="EC" id="2.1.1.266"/>
    </reaction>
</comment>
<feature type="binding site" evidence="1">
    <location>
        <begin position="141"/>
        <end position="142"/>
    </location>
    <ligand>
        <name>S-adenosyl-L-methionine</name>
        <dbReference type="ChEBI" id="CHEBI:59789"/>
    </ligand>
</feature>
<sequence length="279" mass="30619">MNYRHAFHAGNFADCMKHALLAWLLRALAAKPTPFRVLDTHAGTGGYDLSAGEAMRTGEWRRGIGRLLDVAEGPLADYVALVRAADGTQGAPAAYPGSPALIRALLRPQDHLLACELHPEDHATLRARFRRDPQVAIHHRDGWEALKALTPFPEKRGLVLVDPPFEQEGEFDRLAQGIALVSHRFRAAIQACWYPIKHRAPVRAFHAALQDSGVRDLVAAELWLREPTDPTRLNGCGLLVANPPWKFEAEGGAILAALLDRLGDGEPGQGWAITRIAEE</sequence>
<gene>
    <name evidence="1" type="primary">rlmJ</name>
    <name evidence="2" type="ORF">CKO45_25140</name>
</gene>
<dbReference type="PANTHER" id="PTHR37426:SF1">
    <property type="entry name" value="RIBOSOMAL RNA LARGE SUBUNIT METHYLTRANSFERASE J"/>
    <property type="match status" value="1"/>
</dbReference>
<comment type="caution">
    <text evidence="2">The sequence shown here is derived from an EMBL/GenBank/DDBJ whole genome shotgun (WGS) entry which is preliminary data.</text>
</comment>
<accession>A0ABS1D479</accession>
<reference evidence="2 3" key="1">
    <citation type="journal article" date="2020" name="Microorganisms">
        <title>Osmotic Adaptation and Compatible Solute Biosynthesis of Phototrophic Bacteria as Revealed from Genome Analyses.</title>
        <authorList>
            <person name="Imhoff J.F."/>
            <person name="Rahn T."/>
            <person name="Kunzel S."/>
            <person name="Keller A."/>
            <person name="Neulinger S.C."/>
        </authorList>
    </citation>
    <scope>NUCLEOTIDE SEQUENCE [LARGE SCALE GENOMIC DNA]</scope>
    <source>
        <strain evidence="2 3">DSM 15382</strain>
    </source>
</reference>
<protein>
    <recommendedName>
        <fullName evidence="1">Ribosomal RNA large subunit methyltransferase J</fullName>
        <ecNumber evidence="1">2.1.1.266</ecNumber>
    </recommendedName>
    <alternativeName>
        <fullName evidence="1">23S rRNA (adenine(2030)-N6)-methyltransferase</fullName>
    </alternativeName>
    <alternativeName>
        <fullName evidence="1">23S rRNA m6A2030 methyltransferase</fullName>
    </alternativeName>
</protein>
<dbReference type="Proteomes" id="UP000697995">
    <property type="component" value="Unassembled WGS sequence"/>
</dbReference>
<feature type="active site" description="Proton acceptor" evidence="1">
    <location>
        <position position="162"/>
    </location>
</feature>
<keyword evidence="3" id="KW-1185">Reference proteome</keyword>
<comment type="function">
    <text evidence="1">Specifically methylates the adenine in position 2030 of 23S rRNA.</text>
</comment>
<feature type="binding site" evidence="1">
    <location>
        <position position="18"/>
    </location>
    <ligand>
        <name>S-adenosyl-L-methionine</name>
        <dbReference type="ChEBI" id="CHEBI:59789"/>
    </ligand>
</feature>
<evidence type="ECO:0000313" key="3">
    <source>
        <dbReference type="Proteomes" id="UP000697995"/>
    </source>
</evidence>
<dbReference type="PANTHER" id="PTHR37426">
    <property type="entry name" value="RIBOSOMAL RNA LARGE SUBUNIT METHYLTRANSFERASE J"/>
    <property type="match status" value="1"/>
</dbReference>
<keyword evidence="1" id="KW-0698">rRNA processing</keyword>
<feature type="binding site" evidence="1">
    <location>
        <position position="98"/>
    </location>
    <ligand>
        <name>S-adenosyl-L-methionine</name>
        <dbReference type="ChEBI" id="CHEBI:59789"/>
    </ligand>
</feature>
<dbReference type="Pfam" id="PF04378">
    <property type="entry name" value="RsmJ"/>
    <property type="match status" value="1"/>
</dbReference>
<keyword evidence="1" id="KW-0489">Methyltransferase</keyword>
<feature type="site" description="Interaction with substrate rRNA" evidence="1">
    <location>
        <position position="3"/>
    </location>
</feature>
<dbReference type="HAMAP" id="MF_00934">
    <property type="entry name" value="23SrRNA_methyltr_J"/>
    <property type="match status" value="1"/>
</dbReference>
<dbReference type="EMBL" id="NRSG01000313">
    <property type="protein sequence ID" value="MBK1661498.1"/>
    <property type="molecule type" value="Genomic_DNA"/>
</dbReference>
<dbReference type="SUPFAM" id="SSF53335">
    <property type="entry name" value="S-adenosyl-L-methionine-dependent methyltransferases"/>
    <property type="match status" value="1"/>
</dbReference>
<comment type="similarity">
    <text evidence="1">Belongs to the RlmJ family.</text>
</comment>
<dbReference type="InterPro" id="IPR029063">
    <property type="entry name" value="SAM-dependent_MTases_sf"/>
</dbReference>
<dbReference type="RefSeq" id="WP_133221593.1">
    <property type="nucleotide sequence ID" value="NZ_NRSG01000313.1"/>
</dbReference>
<keyword evidence="1" id="KW-0808">Transferase</keyword>
<organism evidence="2 3">
    <name type="scientific">Paracraurococcus ruber</name>
    <dbReference type="NCBI Taxonomy" id="77675"/>
    <lineage>
        <taxon>Bacteria</taxon>
        <taxon>Pseudomonadati</taxon>
        <taxon>Pseudomonadota</taxon>
        <taxon>Alphaproteobacteria</taxon>
        <taxon>Acetobacterales</taxon>
        <taxon>Roseomonadaceae</taxon>
        <taxon>Paracraurococcus</taxon>
    </lineage>
</organism>
<name>A0ABS1D479_9PROT</name>
<comment type="subunit">
    <text evidence="1">Monomer.</text>
</comment>
<dbReference type="Gene3D" id="3.40.50.150">
    <property type="entry name" value="Vaccinia Virus protein VP39"/>
    <property type="match status" value="1"/>
</dbReference>
<evidence type="ECO:0000313" key="2">
    <source>
        <dbReference type="EMBL" id="MBK1661498.1"/>
    </source>
</evidence>
<dbReference type="EC" id="2.1.1.266" evidence="1"/>
<proteinExistence type="inferred from homology"/>
<keyword evidence="1" id="KW-0694">RNA-binding</keyword>
<keyword evidence="1" id="KW-0949">S-adenosyl-L-methionine</keyword>
<dbReference type="InterPro" id="IPR007473">
    <property type="entry name" value="RlmJ"/>
</dbReference>
<feature type="binding site" evidence="1">
    <location>
        <position position="41"/>
    </location>
    <ligand>
        <name>S-adenosyl-L-methionine</name>
        <dbReference type="ChEBI" id="CHEBI:59789"/>
    </ligand>
</feature>
<feature type="binding site" evidence="1">
    <location>
        <position position="162"/>
    </location>
    <ligand>
        <name>S-adenosyl-L-methionine</name>
        <dbReference type="ChEBI" id="CHEBI:59789"/>
    </ligand>
</feature>
<feature type="binding site" evidence="1">
    <location>
        <position position="116"/>
    </location>
    <ligand>
        <name>S-adenosyl-L-methionine</name>
        <dbReference type="ChEBI" id="CHEBI:59789"/>
    </ligand>
</feature>